<dbReference type="Pfam" id="PF00564">
    <property type="entry name" value="PB1"/>
    <property type="match status" value="1"/>
</dbReference>
<evidence type="ECO:0000259" key="4">
    <source>
        <dbReference type="PROSITE" id="PS50030"/>
    </source>
</evidence>
<dbReference type="GO" id="GO:0005776">
    <property type="term" value="C:autophagosome"/>
    <property type="evidence" value="ECO:0007669"/>
    <property type="project" value="UniProtKB-SubCell"/>
</dbReference>
<dbReference type="CDD" id="cd14947">
    <property type="entry name" value="NBR1_like"/>
    <property type="match status" value="1"/>
</dbReference>
<evidence type="ECO:0000256" key="3">
    <source>
        <dbReference type="SAM" id="Coils"/>
    </source>
</evidence>
<comment type="subcellular location">
    <subcellularLocation>
        <location evidence="1">Cytoplasmic vesicle</location>
        <location evidence="1">Autophagosome</location>
    </subcellularLocation>
</comment>
<evidence type="ECO:0000313" key="6">
    <source>
        <dbReference type="EMBL" id="JAS16527.1"/>
    </source>
</evidence>
<dbReference type="InterPro" id="IPR015940">
    <property type="entry name" value="UBA"/>
</dbReference>
<dbReference type="InterPro" id="IPR000270">
    <property type="entry name" value="PB1_dom"/>
</dbReference>
<dbReference type="GO" id="GO:0031410">
    <property type="term" value="C:cytoplasmic vesicle"/>
    <property type="evidence" value="ECO:0007669"/>
    <property type="project" value="UniProtKB-KW"/>
</dbReference>
<protein>
    <recommendedName>
        <fullName evidence="4">UBA domain-containing protein</fullName>
    </recommendedName>
</protein>
<dbReference type="EMBL" id="GEDC01020771">
    <property type="protein sequence ID" value="JAS16527.1"/>
    <property type="molecule type" value="Transcribed_RNA"/>
</dbReference>
<dbReference type="EMBL" id="GEDC01025801">
    <property type="protein sequence ID" value="JAS11497.1"/>
    <property type="molecule type" value="Transcribed_RNA"/>
</dbReference>
<dbReference type="SUPFAM" id="SSF54277">
    <property type="entry name" value="CAD &amp; PB1 domains"/>
    <property type="match status" value="1"/>
</dbReference>
<dbReference type="InterPro" id="IPR032350">
    <property type="entry name" value="Nbr1_FW"/>
</dbReference>
<keyword evidence="2" id="KW-0968">Cytoplasmic vesicle</keyword>
<dbReference type="InterPro" id="IPR009060">
    <property type="entry name" value="UBA-like_sf"/>
</dbReference>
<dbReference type="PANTHER" id="PTHR20930">
    <property type="entry name" value="OVARIAN CARCINOMA ANTIGEN CA125-RELATED"/>
    <property type="match status" value="1"/>
</dbReference>
<dbReference type="Gene3D" id="2.60.40.10">
    <property type="entry name" value="Immunoglobulins"/>
    <property type="match status" value="1"/>
</dbReference>
<reference evidence="5" key="1">
    <citation type="submission" date="2015-12" db="EMBL/GenBank/DDBJ databases">
        <title>De novo transcriptome assembly of four potential Pierce s Disease insect vectors from Arizona vineyards.</title>
        <authorList>
            <person name="Tassone E.E."/>
        </authorList>
    </citation>
    <scope>NUCLEOTIDE SEQUENCE</scope>
</reference>
<gene>
    <name evidence="5" type="ORF">g.12590</name>
    <name evidence="6" type="ORF">g.12592</name>
</gene>
<evidence type="ECO:0000313" key="5">
    <source>
        <dbReference type="EMBL" id="JAS11497.1"/>
    </source>
</evidence>
<sequence length="779" mass="87321">MESQKVQIIETYVKHSFNSSISDLFIVSCVAVNIQEKFLDFSTFKAFVIHQVCNSGNISLIFQNKDKLYQTFNVGNFLLKYLDEDNDQIPVECEDEFKETIKVAQDLLLKGLPLKLIVDISTKTDISENDLEKIKFTSETLPRDLKAREITNDIFKDSFKRNKHSTEIMSPISSTNNGPPSWFVLYMDKFKCDILNEVDAMILAKHQIYHNKIKSKPYRGKRISEEETSDNHLCVSEPRSTKILRKLEKLQKREKKLERKLDQRLEKMESKKKRMLEKVTQTKNVKRKLCEGSVSASYLIGGSLVNPLTPIHINPGERFSRTWELINDGLIPWTKATEMREAWGSAGLTPVARVVKCPLLLPGEQGHVTMMFNAPVTPGTYHSYWHLFHMGDRFGHWIVCTVIVEINDQDKISINVGQGKDLSGKLANKMLCKDAEYDSGSDLEGCFVKELSNNLSNLTLDKKTEYDSGSDLDLCSEELPCNLVSSTSDKNPEYDSGSDLEICSNSADSDSADSFVVVNLPMTLFSDLAAENKGTIPVKVLSKNCKTLSKIEKTKNVQKEISKTESKIEMDSNTSNSNEHKFTDYKHKDSVYVVDRAGTCLLARTNEECCAILNTGQISENINCKFPIFSSSTHLVDKLESSGSAASSDLKCNFNNINSETGFPASNSPTIISSNKAEVPKKLIDSPQKISEHILPEKLVKGAMNMASKAYSTAHSVFNNIATKQGLASDFDAHFESNVFTLVEMGFTNTLRNAEVLKCVGNDINRAVPILLSKDNNIQ</sequence>
<dbReference type="Pfam" id="PF16158">
    <property type="entry name" value="N_BRCA1_IG"/>
    <property type="match status" value="1"/>
</dbReference>
<dbReference type="Gene3D" id="1.10.8.10">
    <property type="entry name" value="DNA helicase RuvA subunit, C-terminal domain"/>
    <property type="match status" value="1"/>
</dbReference>
<feature type="domain" description="UBA" evidence="4">
    <location>
        <begin position="730"/>
        <end position="774"/>
    </location>
</feature>
<evidence type="ECO:0000256" key="1">
    <source>
        <dbReference type="ARBA" id="ARBA00004419"/>
    </source>
</evidence>
<proteinExistence type="predicted"/>
<name>A0A1B6CDG6_9HEMI</name>
<feature type="coiled-coil region" evidence="3">
    <location>
        <begin position="240"/>
        <end position="285"/>
    </location>
</feature>
<dbReference type="SUPFAM" id="SSF46934">
    <property type="entry name" value="UBA-like"/>
    <property type="match status" value="1"/>
</dbReference>
<dbReference type="InterPro" id="IPR013783">
    <property type="entry name" value="Ig-like_fold"/>
</dbReference>
<dbReference type="PROSITE" id="PS50030">
    <property type="entry name" value="UBA"/>
    <property type="match status" value="1"/>
</dbReference>
<dbReference type="PANTHER" id="PTHR20930:SF0">
    <property type="entry name" value="PROTEIN ILRUN"/>
    <property type="match status" value="1"/>
</dbReference>
<evidence type="ECO:0000256" key="2">
    <source>
        <dbReference type="ARBA" id="ARBA00023329"/>
    </source>
</evidence>
<organism evidence="5">
    <name type="scientific">Clastoptera arizonana</name>
    <name type="common">Arizona spittle bug</name>
    <dbReference type="NCBI Taxonomy" id="38151"/>
    <lineage>
        <taxon>Eukaryota</taxon>
        <taxon>Metazoa</taxon>
        <taxon>Ecdysozoa</taxon>
        <taxon>Arthropoda</taxon>
        <taxon>Hexapoda</taxon>
        <taxon>Insecta</taxon>
        <taxon>Pterygota</taxon>
        <taxon>Neoptera</taxon>
        <taxon>Paraneoptera</taxon>
        <taxon>Hemiptera</taxon>
        <taxon>Auchenorrhyncha</taxon>
        <taxon>Cercopoidea</taxon>
        <taxon>Clastopteridae</taxon>
        <taxon>Clastoptera</taxon>
    </lineage>
</organism>
<keyword evidence="3" id="KW-0175">Coiled coil</keyword>
<accession>A0A1B6CDG6</accession>
<dbReference type="AlphaFoldDB" id="A0A1B6CDG6"/>
<dbReference type="Gene3D" id="3.10.20.90">
    <property type="entry name" value="Phosphatidylinositol 3-kinase Catalytic Subunit, Chain A, domain 1"/>
    <property type="match status" value="1"/>
</dbReference>